<keyword evidence="2" id="KW-0812">Transmembrane</keyword>
<dbReference type="OrthoDB" id="3293034at2"/>
<proteinExistence type="predicted"/>
<comment type="caution">
    <text evidence="4">The sequence shown here is derived from an EMBL/GenBank/DDBJ whole genome shotgun (WGS) entry which is preliminary data.</text>
</comment>
<dbReference type="InterPro" id="IPR005543">
    <property type="entry name" value="PASTA_dom"/>
</dbReference>
<organism evidence="4 5">
    <name type="scientific">Actinoplanes lutulentus</name>
    <dbReference type="NCBI Taxonomy" id="1287878"/>
    <lineage>
        <taxon>Bacteria</taxon>
        <taxon>Bacillati</taxon>
        <taxon>Actinomycetota</taxon>
        <taxon>Actinomycetes</taxon>
        <taxon>Micromonosporales</taxon>
        <taxon>Micromonosporaceae</taxon>
        <taxon>Actinoplanes</taxon>
    </lineage>
</organism>
<dbReference type="SUPFAM" id="SSF54184">
    <property type="entry name" value="Penicillin-binding protein 2x (pbp-2x), c-terminal domain"/>
    <property type="match status" value="1"/>
</dbReference>
<evidence type="ECO:0000313" key="4">
    <source>
        <dbReference type="EMBL" id="RAK35369.1"/>
    </source>
</evidence>
<dbReference type="PROSITE" id="PS51178">
    <property type="entry name" value="PASTA"/>
    <property type="match status" value="1"/>
</dbReference>
<dbReference type="AlphaFoldDB" id="A0A327ZBF1"/>
<dbReference type="CDD" id="cd06577">
    <property type="entry name" value="PASTA_pknB"/>
    <property type="match status" value="1"/>
</dbReference>
<sequence>MADERPPEPDETTPMEPVEASPTEVRSGAADDATRIQPSGGPRSDDRDNAIWTGRAEVRPPRPGTEYYESDWADPRSEEPRGRWWAPIAVGTAALALLGLLGFGIAVIVQSSDDQTETPATTPATVATTAAEPTTASTTEPTTEPASPSPTLSTVEPTTEPANAEVTVPALRGMPVADAQSALQRTGLTFRVIQRASDAEPGTVIDSDPPEGSLVPSDTRITLVVSTALPSSPVATTTSPAQAPAQD</sequence>
<reference evidence="4 5" key="1">
    <citation type="submission" date="2018-06" db="EMBL/GenBank/DDBJ databases">
        <title>Genomic Encyclopedia of Type Strains, Phase III (KMG-III): the genomes of soil and plant-associated and newly described type strains.</title>
        <authorList>
            <person name="Whitman W."/>
        </authorList>
    </citation>
    <scope>NUCLEOTIDE SEQUENCE [LARGE SCALE GENOMIC DNA]</scope>
    <source>
        <strain evidence="4 5">CGMCC 4.7090</strain>
    </source>
</reference>
<evidence type="ECO:0000256" key="1">
    <source>
        <dbReference type="SAM" id="MobiDB-lite"/>
    </source>
</evidence>
<evidence type="ECO:0000259" key="3">
    <source>
        <dbReference type="PROSITE" id="PS51178"/>
    </source>
</evidence>
<feature type="region of interest" description="Disordered" evidence="1">
    <location>
        <begin position="1"/>
        <end position="81"/>
    </location>
</feature>
<dbReference type="Pfam" id="PF03793">
    <property type="entry name" value="PASTA"/>
    <property type="match status" value="1"/>
</dbReference>
<gene>
    <name evidence="4" type="ORF">B0I29_110123</name>
</gene>
<feature type="compositionally biased region" description="Low complexity" evidence="1">
    <location>
        <begin position="117"/>
        <end position="154"/>
    </location>
</feature>
<protein>
    <submittedName>
        <fullName evidence="4">PASTA domain-containing protein</fullName>
    </submittedName>
</protein>
<dbReference type="SMART" id="SM00740">
    <property type="entry name" value="PASTA"/>
    <property type="match status" value="1"/>
</dbReference>
<dbReference type="RefSeq" id="WP_111650923.1">
    <property type="nucleotide sequence ID" value="NZ_JACHWI010000004.1"/>
</dbReference>
<dbReference type="Gene3D" id="3.30.10.20">
    <property type="match status" value="1"/>
</dbReference>
<keyword evidence="2" id="KW-1133">Transmembrane helix</keyword>
<feature type="region of interest" description="Disordered" evidence="1">
    <location>
        <begin position="112"/>
        <end position="162"/>
    </location>
</feature>
<feature type="transmembrane region" description="Helical" evidence="2">
    <location>
        <begin position="84"/>
        <end position="109"/>
    </location>
</feature>
<dbReference type="Proteomes" id="UP000249341">
    <property type="component" value="Unassembled WGS sequence"/>
</dbReference>
<evidence type="ECO:0000313" key="5">
    <source>
        <dbReference type="Proteomes" id="UP000249341"/>
    </source>
</evidence>
<name>A0A327ZBF1_9ACTN</name>
<keyword evidence="2" id="KW-0472">Membrane</keyword>
<evidence type="ECO:0000256" key="2">
    <source>
        <dbReference type="SAM" id="Phobius"/>
    </source>
</evidence>
<accession>A0A327ZBF1</accession>
<keyword evidence="5" id="KW-1185">Reference proteome</keyword>
<feature type="domain" description="PASTA" evidence="3">
    <location>
        <begin position="162"/>
        <end position="227"/>
    </location>
</feature>
<dbReference type="EMBL" id="QLMJ01000010">
    <property type="protein sequence ID" value="RAK35369.1"/>
    <property type="molecule type" value="Genomic_DNA"/>
</dbReference>